<dbReference type="RefSeq" id="WP_190920673.1">
    <property type="nucleotide sequence ID" value="NZ_JACXIZ010000041.1"/>
</dbReference>
<accession>A0A927GTG8</accession>
<evidence type="ECO:0000313" key="5">
    <source>
        <dbReference type="EMBL" id="MBD2847563.1"/>
    </source>
</evidence>
<dbReference type="AlphaFoldDB" id="A0A927GTG8"/>
<organism evidence="5 6">
    <name type="scientific">Paenibacillus sabuli</name>
    <dbReference type="NCBI Taxonomy" id="2772509"/>
    <lineage>
        <taxon>Bacteria</taxon>
        <taxon>Bacillati</taxon>
        <taxon>Bacillota</taxon>
        <taxon>Bacilli</taxon>
        <taxon>Bacillales</taxon>
        <taxon>Paenibacillaceae</taxon>
        <taxon>Paenibacillus</taxon>
    </lineage>
</organism>
<evidence type="ECO:0000259" key="4">
    <source>
        <dbReference type="Pfam" id="PF02719"/>
    </source>
</evidence>
<keyword evidence="6" id="KW-1185">Reference proteome</keyword>
<evidence type="ECO:0000256" key="1">
    <source>
        <dbReference type="ARBA" id="ARBA00007430"/>
    </source>
</evidence>
<dbReference type="SUPFAM" id="SSF51735">
    <property type="entry name" value="NAD(P)-binding Rossmann-fold domains"/>
    <property type="match status" value="2"/>
</dbReference>
<dbReference type="Pfam" id="PF02719">
    <property type="entry name" value="Polysacc_synt_2"/>
    <property type="match status" value="1"/>
</dbReference>
<dbReference type="CDD" id="cd05237">
    <property type="entry name" value="UDP_invert_4-6DH_SDR_e"/>
    <property type="match status" value="1"/>
</dbReference>
<feature type="transmembrane region" description="Helical" evidence="3">
    <location>
        <begin position="42"/>
        <end position="63"/>
    </location>
</feature>
<dbReference type="Gene3D" id="3.40.50.720">
    <property type="entry name" value="NAD(P)-binding Rossmann-like Domain"/>
    <property type="match status" value="2"/>
</dbReference>
<keyword evidence="3" id="KW-1133">Transmembrane helix</keyword>
<feature type="region of interest" description="Disordered" evidence="2">
    <location>
        <begin position="620"/>
        <end position="642"/>
    </location>
</feature>
<dbReference type="PANTHER" id="PTHR43318:SF1">
    <property type="entry name" value="POLYSACCHARIDE BIOSYNTHESIS PROTEIN EPSC-RELATED"/>
    <property type="match status" value="1"/>
</dbReference>
<dbReference type="Proteomes" id="UP000621560">
    <property type="component" value="Unassembled WGS sequence"/>
</dbReference>
<gene>
    <name evidence="5" type="ORF">IDH44_20425</name>
</gene>
<dbReference type="InterPro" id="IPR051203">
    <property type="entry name" value="Polysaccharide_Synthase-Rel"/>
</dbReference>
<keyword evidence="3" id="KW-0812">Transmembrane</keyword>
<feature type="transmembrane region" description="Helical" evidence="3">
    <location>
        <begin position="7"/>
        <end position="30"/>
    </location>
</feature>
<comment type="caution">
    <text evidence="5">The sequence shown here is derived from an EMBL/GenBank/DDBJ whole genome shotgun (WGS) entry which is preliminary data.</text>
</comment>
<keyword evidence="3" id="KW-0472">Membrane</keyword>
<dbReference type="EMBL" id="JACXIZ010000041">
    <property type="protein sequence ID" value="MBD2847563.1"/>
    <property type="molecule type" value="Genomic_DNA"/>
</dbReference>
<evidence type="ECO:0000256" key="3">
    <source>
        <dbReference type="SAM" id="Phobius"/>
    </source>
</evidence>
<dbReference type="PANTHER" id="PTHR43318">
    <property type="entry name" value="UDP-N-ACETYLGLUCOSAMINE 4,6-DEHYDRATASE"/>
    <property type="match status" value="1"/>
</dbReference>
<evidence type="ECO:0000256" key="2">
    <source>
        <dbReference type="SAM" id="MobiDB-lite"/>
    </source>
</evidence>
<dbReference type="InterPro" id="IPR036291">
    <property type="entry name" value="NAD(P)-bd_dom_sf"/>
</dbReference>
<feature type="transmembrane region" description="Helical" evidence="3">
    <location>
        <begin position="75"/>
        <end position="99"/>
    </location>
</feature>
<name>A0A927GTG8_9BACL</name>
<comment type="similarity">
    <text evidence="1">Belongs to the polysaccharide synthase family.</text>
</comment>
<sequence>MGTKSKLLGLFILDIAIIWFSIGTSYWLRYGEATFRSELQPFLVYSAVSMVLCGAAMIYYRLYHRMWQYASISEMLAIAKAVGIGWLGSYFVASVLLGVSVPLGIAVRTLETTLLLSGGIRFLWRLVRMHTRGRANAKKSPVLIIGAGDCGALIAKELLSPSFANWRLVGFVDDDPAKQRMQVYGLPVVGDRTALSALVAKHAVEELIIAMPSAPKKAISELIELGLSTGAKVKMIPALSDLISGKVSVKAIRDVSVEDLLGRDPVQTDMAGIASYVAGKTVLVTGAGGSIGSELCRQIGAFRPDRLLLLGHGENSIYTIEMELRSRFAWLELETIIADIQDRERIDTVFRQHRPEVVFHAAAHKHVPLMERNPGEAVKNNVLGTKNVADGADKYGAERFVMISSDKAVNPTSLMGATKRIAEMYVQGLSQMSGTKFVAVRFGNVLGSRGSVIPMFKQQIARGGPVTVTHPEMVRYFMTIPEAVQLVIQAGSLARGGEIFVLDMGEPVNILKLAEDLIRLSGYDPYLDIPIHFTGIREGEKLYEELLTRDEAVSSTQHERIYIGRLERIDHDALDLELARLKLILPEGEERVRAAVAAIVPLMEQVEPVMAAAPETAAKGAAKVADAGKQRAGLTRRDVGVS</sequence>
<reference evidence="5" key="1">
    <citation type="submission" date="2020-09" db="EMBL/GenBank/DDBJ databases">
        <title>A novel bacterium of genus Paenibacillus, isolated from South China Sea.</title>
        <authorList>
            <person name="Huang H."/>
            <person name="Mo K."/>
            <person name="Hu Y."/>
        </authorList>
    </citation>
    <scope>NUCLEOTIDE SEQUENCE</scope>
    <source>
        <strain evidence="5">IB182496</strain>
    </source>
</reference>
<evidence type="ECO:0000313" key="6">
    <source>
        <dbReference type="Proteomes" id="UP000621560"/>
    </source>
</evidence>
<protein>
    <submittedName>
        <fullName evidence="5">Polysaccharide biosynthesis protein</fullName>
    </submittedName>
</protein>
<feature type="domain" description="Polysaccharide biosynthesis protein CapD-like" evidence="4">
    <location>
        <begin position="282"/>
        <end position="563"/>
    </location>
</feature>
<dbReference type="Pfam" id="PF13727">
    <property type="entry name" value="CoA_binding_3"/>
    <property type="match status" value="1"/>
</dbReference>
<dbReference type="InterPro" id="IPR003869">
    <property type="entry name" value="Polysac_CapD-like"/>
</dbReference>
<proteinExistence type="inferred from homology"/>